<feature type="active site" evidence="1">
    <location>
        <position position="187"/>
    </location>
</feature>
<feature type="binding site" evidence="2">
    <location>
        <begin position="191"/>
        <end position="198"/>
    </location>
    <ligand>
        <name>ATP</name>
        <dbReference type="ChEBI" id="CHEBI:30616"/>
    </ligand>
</feature>
<dbReference type="GO" id="GO:0005524">
    <property type="term" value="F:ATP binding"/>
    <property type="evidence" value="ECO:0007669"/>
    <property type="project" value="UniProtKB-KW"/>
</dbReference>
<evidence type="ECO:0000256" key="2">
    <source>
        <dbReference type="PIRSR" id="PIRSR640198-2"/>
    </source>
</evidence>
<dbReference type="EMBL" id="JALU01000020">
    <property type="protein sequence ID" value="EUC52145.1"/>
    <property type="molecule type" value="Genomic_DNA"/>
</dbReference>
<proteinExistence type="predicted"/>
<evidence type="ECO:0000256" key="1">
    <source>
        <dbReference type="PIRSR" id="PIRSR640198-1"/>
    </source>
</evidence>
<protein>
    <submittedName>
        <fullName evidence="5">Fic/DOC family protein</fullName>
    </submittedName>
</protein>
<evidence type="ECO:0000313" key="6">
    <source>
        <dbReference type="Proteomes" id="UP000022645"/>
    </source>
</evidence>
<dbReference type="PANTHER" id="PTHR13504:SF38">
    <property type="entry name" value="FIDO DOMAIN-CONTAINING PROTEIN"/>
    <property type="match status" value="1"/>
</dbReference>
<dbReference type="AlphaFoldDB" id="X8IQR4"/>
<feature type="site" description="Important for autoinhibition of adenylyltransferase activity" evidence="3">
    <location>
        <position position="60"/>
    </location>
</feature>
<feature type="domain" description="Fido" evidence="4">
    <location>
        <begin position="108"/>
        <end position="245"/>
    </location>
</feature>
<dbReference type="PROSITE" id="PS51459">
    <property type="entry name" value="FIDO"/>
    <property type="match status" value="1"/>
</dbReference>
<evidence type="ECO:0000256" key="3">
    <source>
        <dbReference type="PIRSR" id="PIRSR640198-3"/>
    </source>
</evidence>
<keyword evidence="2" id="KW-0547">Nucleotide-binding</keyword>
<reference evidence="5 6" key="1">
    <citation type="submission" date="2014-01" db="EMBL/GenBank/DDBJ databases">
        <authorList>
            <person name="Durkin A.S."/>
            <person name="McCorrison J."/>
            <person name="Torralba M."/>
            <person name="Gillis M."/>
            <person name="Haft D.H."/>
            <person name="Methe B."/>
            <person name="Sutton G."/>
            <person name="Nelson K.E."/>
        </authorList>
    </citation>
    <scope>NUCLEOTIDE SEQUENCE [LARGE SCALE GENOMIC DNA]</scope>
    <source>
        <strain evidence="5 6">ATCC 33093</strain>
    </source>
</reference>
<dbReference type="InterPro" id="IPR003812">
    <property type="entry name" value="Fido"/>
</dbReference>
<gene>
    <name evidence="5" type="ORF">HMPREF0581_0301</name>
</gene>
<name>X8IQR4_9FIRM</name>
<accession>X8IQR4</accession>
<keyword evidence="2" id="KW-0067">ATP-binding</keyword>
<dbReference type="Proteomes" id="UP000022645">
    <property type="component" value="Unassembled WGS sequence"/>
</dbReference>
<dbReference type="InterPro" id="IPR040198">
    <property type="entry name" value="Fido_containing"/>
</dbReference>
<dbReference type="Gene3D" id="1.10.3290.10">
    <property type="entry name" value="Fido-like domain"/>
    <property type="match status" value="1"/>
</dbReference>
<dbReference type="PATRIC" id="fig|1401079.3.peg.1149"/>
<evidence type="ECO:0000259" key="4">
    <source>
        <dbReference type="PROSITE" id="PS51459"/>
    </source>
</evidence>
<dbReference type="Pfam" id="PF02661">
    <property type="entry name" value="Fic"/>
    <property type="match status" value="1"/>
</dbReference>
<sequence length="273" mass="31710">MQRFGGNAGEYMINIDFTEKTKKIEKTLPYIKEKLKENLIFEPFYKDFKYSFCWSSNAIEGNTLSLSETISLLEYDEVSAGHSFREYDEAKRLYSAIEKYLSFEYKDITESWIKNIAQEVTGLSGGYRKENVYIGTLSEAIYYPPSHENINELMGEYIKYIKPFSKMQLGDKITYIAKKHIEFERIHPFLDGNGRTGRVILNQSLINESLLPIVIEPKSKYRSAFKEYNKSGDTSLMENIVYNGQLEAIEKVKLLVRNMEHTLGKSKERGLEI</sequence>
<organism evidence="5 6">
    <name type="scientific">Mogibacterium timidum ATCC 33093</name>
    <dbReference type="NCBI Taxonomy" id="1401079"/>
    <lineage>
        <taxon>Bacteria</taxon>
        <taxon>Bacillati</taxon>
        <taxon>Bacillota</taxon>
        <taxon>Clostridia</taxon>
        <taxon>Peptostreptococcales</taxon>
        <taxon>Anaerovoracaceae</taxon>
        <taxon>Mogibacterium</taxon>
    </lineage>
</organism>
<comment type="caution">
    <text evidence="5">The sequence shown here is derived from an EMBL/GenBank/DDBJ whole genome shotgun (WGS) entry which is preliminary data.</text>
</comment>
<dbReference type="SUPFAM" id="SSF140931">
    <property type="entry name" value="Fic-like"/>
    <property type="match status" value="1"/>
</dbReference>
<dbReference type="PANTHER" id="PTHR13504">
    <property type="entry name" value="FIDO DOMAIN-CONTAINING PROTEIN DDB_G0283145"/>
    <property type="match status" value="1"/>
</dbReference>
<evidence type="ECO:0000313" key="5">
    <source>
        <dbReference type="EMBL" id="EUC52145.1"/>
    </source>
</evidence>
<dbReference type="InterPro" id="IPR036597">
    <property type="entry name" value="Fido-like_dom_sf"/>
</dbReference>